<keyword evidence="2" id="KW-1185">Reference proteome</keyword>
<dbReference type="RefSeq" id="WP_132288578.1">
    <property type="nucleotide sequence ID" value="NZ_SMFU01000007.1"/>
</dbReference>
<proteinExistence type="predicted"/>
<sequence length="114" mass="12801">MSILALPYAPQGNALLVVALSVLLTISVFASVASGAHIRASENERADRTPAQFYRVIHEIQSTIEANNQIADLEEAYFQGESYQPTYFSDTSVRTRDLRGFELQREILRIRLSL</sequence>
<reference evidence="1 2" key="1">
    <citation type="submission" date="2019-03" db="EMBL/GenBank/DDBJ databases">
        <title>Genomic Encyclopedia of Archaeal and Bacterial Type Strains, Phase II (KMG-II): from individual species to whole genera.</title>
        <authorList>
            <person name="Goeker M."/>
        </authorList>
    </citation>
    <scope>NUCLEOTIDE SEQUENCE [LARGE SCALE GENOMIC DNA]</scope>
    <source>
        <strain evidence="1 2">DSM 27697</strain>
    </source>
</reference>
<comment type="caution">
    <text evidence="1">The sequence shown here is derived from an EMBL/GenBank/DDBJ whole genome shotgun (WGS) entry which is preliminary data.</text>
</comment>
<dbReference type="EMBL" id="SMFU01000007">
    <property type="protein sequence ID" value="TCK08994.1"/>
    <property type="molecule type" value="Genomic_DNA"/>
</dbReference>
<evidence type="ECO:0000313" key="2">
    <source>
        <dbReference type="Proteomes" id="UP000294546"/>
    </source>
</evidence>
<dbReference type="OrthoDB" id="9834130at2"/>
<organism evidence="1 2">
    <name type="scientific">Marinobacterium mangrovicola</name>
    <dbReference type="NCBI Taxonomy" id="1476959"/>
    <lineage>
        <taxon>Bacteria</taxon>
        <taxon>Pseudomonadati</taxon>
        <taxon>Pseudomonadota</taxon>
        <taxon>Gammaproteobacteria</taxon>
        <taxon>Oceanospirillales</taxon>
        <taxon>Oceanospirillaceae</taxon>
        <taxon>Marinobacterium</taxon>
    </lineage>
</organism>
<dbReference type="Proteomes" id="UP000294546">
    <property type="component" value="Unassembled WGS sequence"/>
</dbReference>
<name>A0A4R1GKT2_9GAMM</name>
<accession>A0A4R1GKT2</accession>
<gene>
    <name evidence="1" type="ORF">CLV83_1092</name>
</gene>
<dbReference type="AlphaFoldDB" id="A0A4R1GKT2"/>
<evidence type="ECO:0000313" key="1">
    <source>
        <dbReference type="EMBL" id="TCK08994.1"/>
    </source>
</evidence>
<protein>
    <submittedName>
        <fullName evidence="1">Uncharacterized protein</fullName>
    </submittedName>
</protein>